<dbReference type="OrthoDB" id="9811281at2"/>
<evidence type="ECO:0000313" key="8">
    <source>
        <dbReference type="Proteomes" id="UP000319502"/>
    </source>
</evidence>
<organism evidence="7 8">
    <name type="scientific">Denitromonas halophila</name>
    <dbReference type="NCBI Taxonomy" id="1629404"/>
    <lineage>
        <taxon>Bacteria</taxon>
        <taxon>Pseudomonadati</taxon>
        <taxon>Pseudomonadota</taxon>
        <taxon>Betaproteobacteria</taxon>
        <taxon>Rhodocyclales</taxon>
        <taxon>Zoogloeaceae</taxon>
        <taxon>Denitromonas</taxon>
    </lineage>
</organism>
<dbReference type="Gene3D" id="1.10.760.10">
    <property type="entry name" value="Cytochrome c-like domain"/>
    <property type="match status" value="2"/>
</dbReference>
<feature type="domain" description="Cytochrome c" evidence="6">
    <location>
        <begin position="17"/>
        <end position="134"/>
    </location>
</feature>
<feature type="signal peptide" evidence="5">
    <location>
        <begin position="1"/>
        <end position="29"/>
    </location>
</feature>
<keyword evidence="5" id="KW-0732">Signal</keyword>
<dbReference type="GO" id="GO:0020037">
    <property type="term" value="F:heme binding"/>
    <property type="evidence" value="ECO:0007669"/>
    <property type="project" value="InterPro"/>
</dbReference>
<protein>
    <submittedName>
        <fullName evidence="7">C-type cytochrome</fullName>
    </submittedName>
</protein>
<dbReference type="PROSITE" id="PS51007">
    <property type="entry name" value="CYTC"/>
    <property type="match status" value="2"/>
</dbReference>
<dbReference type="GO" id="GO:0009055">
    <property type="term" value="F:electron transfer activity"/>
    <property type="evidence" value="ECO:0007669"/>
    <property type="project" value="InterPro"/>
</dbReference>
<evidence type="ECO:0000256" key="1">
    <source>
        <dbReference type="ARBA" id="ARBA00022617"/>
    </source>
</evidence>
<gene>
    <name evidence="7" type="ORF">FHP91_10360</name>
</gene>
<reference evidence="7 8" key="1">
    <citation type="submission" date="2019-07" db="EMBL/GenBank/DDBJ databases">
        <title>The pathways for chlorine oxyanion respiration interact through the shared metabolite chlorate.</title>
        <authorList>
            <person name="Barnum T.P."/>
            <person name="Cheng Y."/>
            <person name="Hill K.A."/>
            <person name="Lucas L.N."/>
            <person name="Carlson H.K."/>
            <person name="Coates J.D."/>
        </authorList>
    </citation>
    <scope>NUCLEOTIDE SEQUENCE [LARGE SCALE GENOMIC DNA]</scope>
    <source>
        <strain evidence="7 8">SFB-3</strain>
    </source>
</reference>
<feature type="chain" id="PRO_5021999057" evidence="5">
    <location>
        <begin position="30"/>
        <end position="236"/>
    </location>
</feature>
<evidence type="ECO:0000256" key="2">
    <source>
        <dbReference type="ARBA" id="ARBA00022723"/>
    </source>
</evidence>
<dbReference type="AlphaFoldDB" id="A0A557QWJ4"/>
<comment type="caution">
    <text evidence="7">The sequence shown here is derived from an EMBL/GenBank/DDBJ whole genome shotgun (WGS) entry which is preliminary data.</text>
</comment>
<evidence type="ECO:0000256" key="4">
    <source>
        <dbReference type="PROSITE-ProRule" id="PRU00433"/>
    </source>
</evidence>
<evidence type="ECO:0000256" key="5">
    <source>
        <dbReference type="SAM" id="SignalP"/>
    </source>
</evidence>
<keyword evidence="8" id="KW-1185">Reference proteome</keyword>
<dbReference type="EMBL" id="VMNK01000007">
    <property type="protein sequence ID" value="TVO57284.1"/>
    <property type="molecule type" value="Genomic_DNA"/>
</dbReference>
<feature type="domain" description="Cytochrome c" evidence="6">
    <location>
        <begin position="150"/>
        <end position="232"/>
    </location>
</feature>
<dbReference type="GO" id="GO:0046872">
    <property type="term" value="F:metal ion binding"/>
    <property type="evidence" value="ECO:0007669"/>
    <property type="project" value="UniProtKB-KW"/>
</dbReference>
<dbReference type="SUPFAM" id="SSF46626">
    <property type="entry name" value="Cytochrome c"/>
    <property type="match status" value="2"/>
</dbReference>
<dbReference type="InterPro" id="IPR009056">
    <property type="entry name" value="Cyt_c-like_dom"/>
</dbReference>
<keyword evidence="1 4" id="KW-0349">Heme</keyword>
<name>A0A557QWJ4_9RHOO</name>
<evidence type="ECO:0000256" key="3">
    <source>
        <dbReference type="ARBA" id="ARBA00023004"/>
    </source>
</evidence>
<evidence type="ECO:0000313" key="7">
    <source>
        <dbReference type="EMBL" id="TVO57284.1"/>
    </source>
</evidence>
<keyword evidence="3 4" id="KW-0408">Iron</keyword>
<keyword evidence="2 4" id="KW-0479">Metal-binding</keyword>
<sequence>MTKGIPVKLRLTLGIAAVLAVGVPLAVHADTAADVKQQCGSCHALDHDYAKAAKHERAERKAPPLDFAGNKFRREWLYSWLQNPVRLRPAGVFPPAHAKPSADGDVVDTATLAKHPALDAAQAGKVADYLMTLTPFDALIAAETYQPGSIAQRMGQMNFGKFKGCDGCHQDAPDKGGVSGPELYTAWQRLQPAFISAYITQPAAWDPHTMMPVGDANAAAVHKLANYLKLIGEKQP</sequence>
<proteinExistence type="predicted"/>
<dbReference type="InterPro" id="IPR036909">
    <property type="entry name" value="Cyt_c-like_dom_sf"/>
</dbReference>
<dbReference type="Proteomes" id="UP000319502">
    <property type="component" value="Unassembled WGS sequence"/>
</dbReference>
<evidence type="ECO:0000259" key="6">
    <source>
        <dbReference type="PROSITE" id="PS51007"/>
    </source>
</evidence>
<accession>A0A557QWJ4</accession>